<dbReference type="PROSITE" id="PS51257">
    <property type="entry name" value="PROKAR_LIPOPROTEIN"/>
    <property type="match status" value="1"/>
</dbReference>
<proteinExistence type="predicted"/>
<name>A0A4Q7MFS7_9BACT</name>
<dbReference type="Pfam" id="PF14344">
    <property type="entry name" value="DUF4397"/>
    <property type="match status" value="1"/>
</dbReference>
<accession>A0A4Q7MFS7</accession>
<reference evidence="2 3" key="1">
    <citation type="submission" date="2019-02" db="EMBL/GenBank/DDBJ databases">
        <title>Genomic Encyclopedia of Type Strains, Phase IV (KMG-IV): sequencing the most valuable type-strain genomes for metagenomic binning, comparative biology and taxonomic classification.</title>
        <authorList>
            <person name="Goeker M."/>
        </authorList>
    </citation>
    <scope>NUCLEOTIDE SEQUENCE [LARGE SCALE GENOMIC DNA]</scope>
    <source>
        <strain evidence="2 3">DSM 18116</strain>
    </source>
</reference>
<gene>
    <name evidence="2" type="ORF">EV199_5767</name>
</gene>
<dbReference type="Proteomes" id="UP000293874">
    <property type="component" value="Unassembled WGS sequence"/>
</dbReference>
<comment type="caution">
    <text evidence="2">The sequence shown here is derived from an EMBL/GenBank/DDBJ whole genome shotgun (WGS) entry which is preliminary data.</text>
</comment>
<sequence>MAQNKMKYSNHIYYLLFFFLLASCKKSNTFPEGSTSLVIVNAIPGSKPLKADFTDGKNPLFIYSRSISYGDVSTNSNFYLGYKGEQHLKLYQYPDTTVKDQPLFDMRFEIPPGSMQTLFLTGTTAAPESVRLNESFPEIPWKDSAMAVRFIHLSPGSEAVTVNLQGSSEKIVSGLAYRQVTDFRKYVVLATTADYVFEIRDALSGNLITSYTFTKTAGNLRYRRNFYTVVFGGLPGESGQLAHRTFRLSHLTGF</sequence>
<feature type="domain" description="DUF4397" evidence="1">
    <location>
        <begin position="38"/>
        <end position="162"/>
    </location>
</feature>
<evidence type="ECO:0000313" key="3">
    <source>
        <dbReference type="Proteomes" id="UP000293874"/>
    </source>
</evidence>
<organism evidence="2 3">
    <name type="scientific">Pseudobacter ginsenosidimutans</name>
    <dbReference type="NCBI Taxonomy" id="661488"/>
    <lineage>
        <taxon>Bacteria</taxon>
        <taxon>Pseudomonadati</taxon>
        <taxon>Bacteroidota</taxon>
        <taxon>Chitinophagia</taxon>
        <taxon>Chitinophagales</taxon>
        <taxon>Chitinophagaceae</taxon>
        <taxon>Pseudobacter</taxon>
    </lineage>
</organism>
<protein>
    <recommendedName>
        <fullName evidence="1">DUF4397 domain-containing protein</fullName>
    </recommendedName>
</protein>
<evidence type="ECO:0000259" key="1">
    <source>
        <dbReference type="Pfam" id="PF14344"/>
    </source>
</evidence>
<evidence type="ECO:0000313" key="2">
    <source>
        <dbReference type="EMBL" id="RZS65592.1"/>
    </source>
</evidence>
<dbReference type="AlphaFoldDB" id="A0A4Q7MFS7"/>
<dbReference type="EMBL" id="SGXA01000005">
    <property type="protein sequence ID" value="RZS65592.1"/>
    <property type="molecule type" value="Genomic_DNA"/>
</dbReference>
<dbReference type="InterPro" id="IPR025510">
    <property type="entry name" value="DUF4397"/>
</dbReference>
<keyword evidence="3" id="KW-1185">Reference proteome</keyword>